<dbReference type="InterPro" id="IPR029471">
    <property type="entry name" value="HNH_5"/>
</dbReference>
<sequence>MKRSDTKKMEQILCIYCGNHRSPSEEHVVQKSLGGNLITNLVCKDCNTGFSTIDQRLAESSIFSLARVGNALPESFPAYLGGDNLRVSPEGRWEDVRITNRMKVEILPQIRLEKEPEPVPPRIAFAGSDPDEMRVLISLVDKKIGNGAINKVFIKVGDPIKSKDPRIVLHRHKDLYIRAASQAEGEEFIAVLTRVWSQIYTQVQGSQLKVEPAPPGVVAVEVQVCPDENHRAIAKIAYNLLAVCKGAEYVLQPEFTPLREYIRGNEIVHEPLQGSEDVTVDTRFVQSFPYGPSAFMPSDGHTVVLGYSHPTVFALVTLYSNFTYLVKMADLDLPEFQIEVFEFSIDRTTSRRLDLREVYQRRTTPDIQIR</sequence>
<evidence type="ECO:0000313" key="2">
    <source>
        <dbReference type="EMBL" id="GLH71312.1"/>
    </source>
</evidence>
<keyword evidence="3" id="KW-1185">Reference proteome</keyword>
<proteinExistence type="predicted"/>
<organism evidence="2 3">
    <name type="scientific">Geothrix rubra</name>
    <dbReference type="NCBI Taxonomy" id="2927977"/>
    <lineage>
        <taxon>Bacteria</taxon>
        <taxon>Pseudomonadati</taxon>
        <taxon>Acidobacteriota</taxon>
        <taxon>Holophagae</taxon>
        <taxon>Holophagales</taxon>
        <taxon>Holophagaceae</taxon>
        <taxon>Geothrix</taxon>
    </lineage>
</organism>
<gene>
    <name evidence="2" type="ORF">GETHPA_28450</name>
</gene>
<evidence type="ECO:0000313" key="3">
    <source>
        <dbReference type="Proteomes" id="UP001165089"/>
    </source>
</evidence>
<dbReference type="Proteomes" id="UP001165089">
    <property type="component" value="Unassembled WGS sequence"/>
</dbReference>
<feature type="domain" description="HNH endonuclease 5" evidence="1">
    <location>
        <begin position="14"/>
        <end position="57"/>
    </location>
</feature>
<accession>A0ABQ5Q9L4</accession>
<protein>
    <recommendedName>
        <fullName evidence="1">HNH endonuclease 5 domain-containing protein</fullName>
    </recommendedName>
</protein>
<dbReference type="Pfam" id="PF14279">
    <property type="entry name" value="HNH_5"/>
    <property type="match status" value="1"/>
</dbReference>
<dbReference type="EMBL" id="BSDD01000006">
    <property type="protein sequence ID" value="GLH71312.1"/>
    <property type="molecule type" value="Genomic_DNA"/>
</dbReference>
<comment type="caution">
    <text evidence="2">The sequence shown here is derived from an EMBL/GenBank/DDBJ whole genome shotgun (WGS) entry which is preliminary data.</text>
</comment>
<name>A0ABQ5Q9L4_9BACT</name>
<evidence type="ECO:0000259" key="1">
    <source>
        <dbReference type="Pfam" id="PF14279"/>
    </source>
</evidence>
<reference evidence="2 3" key="1">
    <citation type="journal article" date="2023" name="Antonie Van Leeuwenhoek">
        <title>Mesoterricola silvestris gen. nov., sp. nov., Mesoterricola sediminis sp. nov., Geothrix oryzae sp. nov., Geothrix edaphica sp. nov., Geothrix rubra sp. nov., and Geothrix limicola sp. nov., six novel members of Acidobacteriota isolated from soils.</title>
        <authorList>
            <person name="Itoh H."/>
            <person name="Sugisawa Y."/>
            <person name="Mise K."/>
            <person name="Xu Z."/>
            <person name="Kuniyasu M."/>
            <person name="Ushijima N."/>
            <person name="Kawano K."/>
            <person name="Kobayashi E."/>
            <person name="Shiratori Y."/>
            <person name="Masuda Y."/>
            <person name="Senoo K."/>
        </authorList>
    </citation>
    <scope>NUCLEOTIDE SEQUENCE [LARGE SCALE GENOMIC DNA]</scope>
    <source>
        <strain evidence="2 3">Red803</strain>
    </source>
</reference>
<dbReference type="RefSeq" id="WP_285727481.1">
    <property type="nucleotide sequence ID" value="NZ_BSDD01000006.1"/>
</dbReference>